<evidence type="ECO:0000256" key="2">
    <source>
        <dbReference type="ARBA" id="ARBA00022797"/>
    </source>
</evidence>
<feature type="active site" description="Proton donor" evidence="4">
    <location>
        <position position="309"/>
    </location>
</feature>
<dbReference type="InterPro" id="IPR029058">
    <property type="entry name" value="AB_hydrolase_fold"/>
</dbReference>
<dbReference type="PANTHER" id="PTHR21661:SF35">
    <property type="entry name" value="EPOXIDE HYDROLASE"/>
    <property type="match status" value="1"/>
</dbReference>
<dbReference type="InterPro" id="IPR016292">
    <property type="entry name" value="Epoxide_hydrolase"/>
</dbReference>
<feature type="active site" description="Proton acceptor" evidence="4">
    <location>
        <position position="369"/>
    </location>
</feature>
<dbReference type="AlphaFoldDB" id="A0A6G1HZZ1"/>
<dbReference type="Gene3D" id="3.40.50.1820">
    <property type="entry name" value="alpha/beta hydrolase"/>
    <property type="match status" value="1"/>
</dbReference>
<dbReference type="SUPFAM" id="SSF53474">
    <property type="entry name" value="alpha/beta-Hydrolases"/>
    <property type="match status" value="1"/>
</dbReference>
<reference evidence="6" key="1">
    <citation type="journal article" date="2020" name="Stud. Mycol.">
        <title>101 Dothideomycetes genomes: a test case for predicting lifestyles and emergence of pathogens.</title>
        <authorList>
            <person name="Haridas S."/>
            <person name="Albert R."/>
            <person name="Binder M."/>
            <person name="Bloem J."/>
            <person name="Labutti K."/>
            <person name="Salamov A."/>
            <person name="Andreopoulos B."/>
            <person name="Baker S."/>
            <person name="Barry K."/>
            <person name="Bills G."/>
            <person name="Bluhm B."/>
            <person name="Cannon C."/>
            <person name="Castanera R."/>
            <person name="Culley D."/>
            <person name="Daum C."/>
            <person name="Ezra D."/>
            <person name="Gonzalez J."/>
            <person name="Henrissat B."/>
            <person name="Kuo A."/>
            <person name="Liang C."/>
            <person name="Lipzen A."/>
            <person name="Lutzoni F."/>
            <person name="Magnuson J."/>
            <person name="Mondo S."/>
            <person name="Nolan M."/>
            <person name="Ohm R."/>
            <person name="Pangilinan J."/>
            <person name="Park H.-J."/>
            <person name="Ramirez L."/>
            <person name="Alfaro M."/>
            <person name="Sun H."/>
            <person name="Tritt A."/>
            <person name="Yoshinaga Y."/>
            <person name="Zwiers L.-H."/>
            <person name="Turgeon B."/>
            <person name="Goodwin S."/>
            <person name="Spatafora J."/>
            <person name="Crous P."/>
            <person name="Grigoriev I."/>
        </authorList>
    </citation>
    <scope>NUCLEOTIDE SEQUENCE</scope>
    <source>
        <strain evidence="6">CBS 262.69</strain>
    </source>
</reference>
<name>A0A6G1HZZ1_9PEZI</name>
<dbReference type="PIRSF" id="PIRSF001112">
    <property type="entry name" value="Epoxide_hydrolase"/>
    <property type="match status" value="1"/>
</dbReference>
<sequence>MSTFKLNVPDEALEKLKQKLSVTTLPDEMESDNPSQYGAPLKDVSRLVKYWQDGFDWRKAEAKINELPQFITSVTTDDFGPLDIHFVHQKSPTQSAVPLLFVHGWPGSFLEATKLLPLLKGDGKSPSFHIVVPSLPNFGFSSGVAKPGFGVEQHAEVCHRLMLQLGYDQYITHGGDWGFYITRALGYLYPEHVKASHITMVHGSPPTYKANPLLALQHAVTPYSDAERKGRERFQWFTREGRGYGIIQGTKPQTVGYALADSPVALLGWILEKLYDWTDKYPWTDDNILTWISVYWFSRAGPAASVRIYYETEHPQGKRLKSVNVLRGHVPHVKLGMAFFPQEIVHVPRTWARTMGDVVYESEHESGGHFAAWEKPKAVAADLNAMLRKGGPCFGIVKGANGYDGAAARL</sequence>
<evidence type="ECO:0000313" key="7">
    <source>
        <dbReference type="Proteomes" id="UP000799640"/>
    </source>
</evidence>
<keyword evidence="3 6" id="KW-0378">Hydrolase</keyword>
<evidence type="ECO:0000256" key="3">
    <source>
        <dbReference type="ARBA" id="ARBA00022801"/>
    </source>
</evidence>
<evidence type="ECO:0000256" key="4">
    <source>
        <dbReference type="PIRSR" id="PIRSR001112-1"/>
    </source>
</evidence>
<evidence type="ECO:0000313" key="6">
    <source>
        <dbReference type="EMBL" id="KAF2401389.1"/>
    </source>
</evidence>
<dbReference type="InterPro" id="IPR010497">
    <property type="entry name" value="Epoxide_hydro_N"/>
</dbReference>
<dbReference type="Pfam" id="PF06441">
    <property type="entry name" value="EHN"/>
    <property type="match status" value="1"/>
</dbReference>
<comment type="similarity">
    <text evidence="1">Belongs to the peptidase S33 family.</text>
</comment>
<keyword evidence="2" id="KW-0058">Aromatic hydrocarbons catabolism</keyword>
<dbReference type="GO" id="GO:0097176">
    <property type="term" value="P:epoxide metabolic process"/>
    <property type="evidence" value="ECO:0007669"/>
    <property type="project" value="TreeGrafter"/>
</dbReference>
<keyword evidence="7" id="KW-1185">Reference proteome</keyword>
<evidence type="ECO:0000256" key="1">
    <source>
        <dbReference type="ARBA" id="ARBA00010088"/>
    </source>
</evidence>
<gene>
    <name evidence="6" type="ORF">EJ06DRAFT_492609</name>
</gene>
<dbReference type="EMBL" id="ML996693">
    <property type="protein sequence ID" value="KAF2401389.1"/>
    <property type="molecule type" value="Genomic_DNA"/>
</dbReference>
<dbReference type="GO" id="GO:0004301">
    <property type="term" value="F:epoxide hydrolase activity"/>
    <property type="evidence" value="ECO:0007669"/>
    <property type="project" value="TreeGrafter"/>
</dbReference>
<feature type="active site" description="Nucleophile" evidence="4">
    <location>
        <position position="176"/>
    </location>
</feature>
<dbReference type="InterPro" id="IPR000639">
    <property type="entry name" value="Epox_hydrolase-like"/>
</dbReference>
<dbReference type="PANTHER" id="PTHR21661">
    <property type="entry name" value="EPOXIDE HYDROLASE 1-RELATED"/>
    <property type="match status" value="1"/>
</dbReference>
<dbReference type="PRINTS" id="PR00412">
    <property type="entry name" value="EPOXHYDRLASE"/>
</dbReference>
<organism evidence="6 7">
    <name type="scientific">Trichodelitschia bisporula</name>
    <dbReference type="NCBI Taxonomy" id="703511"/>
    <lineage>
        <taxon>Eukaryota</taxon>
        <taxon>Fungi</taxon>
        <taxon>Dikarya</taxon>
        <taxon>Ascomycota</taxon>
        <taxon>Pezizomycotina</taxon>
        <taxon>Dothideomycetes</taxon>
        <taxon>Dothideomycetes incertae sedis</taxon>
        <taxon>Phaeotrichales</taxon>
        <taxon>Phaeotrichaceae</taxon>
        <taxon>Trichodelitschia</taxon>
    </lineage>
</organism>
<protein>
    <submittedName>
        <fullName evidence="6">Epoxide hydrolase 1</fullName>
    </submittedName>
</protein>
<evidence type="ECO:0000259" key="5">
    <source>
        <dbReference type="Pfam" id="PF06441"/>
    </source>
</evidence>
<dbReference type="OrthoDB" id="7130006at2759"/>
<feature type="domain" description="Epoxide hydrolase N-terminal" evidence="5">
    <location>
        <begin position="2"/>
        <end position="111"/>
    </location>
</feature>
<proteinExistence type="inferred from homology"/>
<dbReference type="Proteomes" id="UP000799640">
    <property type="component" value="Unassembled WGS sequence"/>
</dbReference>
<accession>A0A6G1HZZ1</accession>